<dbReference type="InterPro" id="IPR036388">
    <property type="entry name" value="WH-like_DNA-bd_sf"/>
</dbReference>
<dbReference type="OrthoDB" id="5582182at2759"/>
<dbReference type="Proteomes" id="UP000765509">
    <property type="component" value="Unassembled WGS sequence"/>
</dbReference>
<sequence length="296" mass="33402">MQIGLFKEHHLMPCKHPTNNCPPIMPYLDVETCGQIVGMHQAGLSFGAISQLAGVPLITIYNTVSKYQQIGTVQTQQKTRQPMILKDCDQCHLSQIITCCHRLTVAKVTNLITESVLAIPIQREIHKLGLPTILISRIGDWGERAYIHFYRRGLASRLLDQLASYPGNFDTLQELMDITLELDTRYHERQKEKGSLQEKKPPVTGSNSSRPPQDSSSKSPHHKKNKKGKQFHASKDKPHSALLYKDNKVISSGKERRIKEGLCTYCSGKHPIEKFFKRHQNKPGSSRGFPSKQGKA</sequence>
<evidence type="ECO:0000313" key="3">
    <source>
        <dbReference type="Proteomes" id="UP000765509"/>
    </source>
</evidence>
<feature type="compositionally biased region" description="Basic and acidic residues" evidence="1">
    <location>
        <begin position="188"/>
        <end position="201"/>
    </location>
</feature>
<protein>
    <submittedName>
        <fullName evidence="2">Uncharacterized protein</fullName>
    </submittedName>
</protein>
<evidence type="ECO:0000313" key="2">
    <source>
        <dbReference type="EMBL" id="MBW0465416.1"/>
    </source>
</evidence>
<dbReference type="AlphaFoldDB" id="A0A9Q3GFM5"/>
<feature type="compositionally biased region" description="Basic and acidic residues" evidence="1">
    <location>
        <begin position="233"/>
        <end position="250"/>
    </location>
</feature>
<proteinExistence type="predicted"/>
<comment type="caution">
    <text evidence="2">The sequence shown here is derived from an EMBL/GenBank/DDBJ whole genome shotgun (WGS) entry which is preliminary data.</text>
</comment>
<feature type="region of interest" description="Disordered" evidence="1">
    <location>
        <begin position="188"/>
        <end position="250"/>
    </location>
</feature>
<organism evidence="2 3">
    <name type="scientific">Austropuccinia psidii MF-1</name>
    <dbReference type="NCBI Taxonomy" id="1389203"/>
    <lineage>
        <taxon>Eukaryota</taxon>
        <taxon>Fungi</taxon>
        <taxon>Dikarya</taxon>
        <taxon>Basidiomycota</taxon>
        <taxon>Pucciniomycotina</taxon>
        <taxon>Pucciniomycetes</taxon>
        <taxon>Pucciniales</taxon>
        <taxon>Sphaerophragmiaceae</taxon>
        <taxon>Austropuccinia</taxon>
    </lineage>
</organism>
<keyword evidence="3" id="KW-1185">Reference proteome</keyword>
<gene>
    <name evidence="2" type="ORF">O181_005131</name>
</gene>
<dbReference type="Gene3D" id="1.10.10.10">
    <property type="entry name" value="Winged helix-like DNA-binding domain superfamily/Winged helix DNA-binding domain"/>
    <property type="match status" value="1"/>
</dbReference>
<name>A0A9Q3GFM5_9BASI</name>
<evidence type="ECO:0000256" key="1">
    <source>
        <dbReference type="SAM" id="MobiDB-lite"/>
    </source>
</evidence>
<reference evidence="2" key="1">
    <citation type="submission" date="2021-03" db="EMBL/GenBank/DDBJ databases">
        <title>Draft genome sequence of rust myrtle Austropuccinia psidii MF-1, a brazilian biotype.</title>
        <authorList>
            <person name="Quecine M.C."/>
            <person name="Pachon D.M.R."/>
            <person name="Bonatelli M.L."/>
            <person name="Correr F.H."/>
            <person name="Franceschini L.M."/>
            <person name="Leite T.F."/>
            <person name="Margarido G.R.A."/>
            <person name="Almeida C.A."/>
            <person name="Ferrarezi J.A."/>
            <person name="Labate C.A."/>
        </authorList>
    </citation>
    <scope>NUCLEOTIDE SEQUENCE</scope>
    <source>
        <strain evidence="2">MF-1</strain>
    </source>
</reference>
<dbReference type="EMBL" id="AVOT02001034">
    <property type="protein sequence ID" value="MBW0465416.1"/>
    <property type="molecule type" value="Genomic_DNA"/>
</dbReference>
<feature type="compositionally biased region" description="Low complexity" evidence="1">
    <location>
        <begin position="206"/>
        <end position="218"/>
    </location>
</feature>
<accession>A0A9Q3GFM5</accession>
<feature type="region of interest" description="Disordered" evidence="1">
    <location>
        <begin position="276"/>
        <end position="296"/>
    </location>
</feature>
<feature type="compositionally biased region" description="Basic residues" evidence="1">
    <location>
        <begin position="219"/>
        <end position="232"/>
    </location>
</feature>